<name>A0A343JAI0_9CLOT</name>
<dbReference type="SUPFAM" id="SSF53920">
    <property type="entry name" value="Fe-only hydrogenase"/>
    <property type="match status" value="1"/>
</dbReference>
<keyword evidence="3" id="KW-0411">Iron-sulfur</keyword>
<dbReference type="InterPro" id="IPR013352">
    <property type="entry name" value="Fe_hydrogenase_subset"/>
</dbReference>
<feature type="domain" description="4Fe-4S ferredoxin-type" evidence="4">
    <location>
        <begin position="245"/>
        <end position="274"/>
    </location>
</feature>
<dbReference type="EMBL" id="CP016786">
    <property type="protein sequence ID" value="ASW42538.1"/>
    <property type="molecule type" value="Genomic_DNA"/>
</dbReference>
<reference evidence="5 6" key="1">
    <citation type="submission" date="2016-08" db="EMBL/GenBank/DDBJ databases">
        <title>Complete Genome Sequence Of The Indigo Reducing Clostridium isatidis DSM15098.</title>
        <authorList>
            <person name="Little G.T."/>
            <person name="Minton N.P."/>
        </authorList>
    </citation>
    <scope>NUCLEOTIDE SEQUENCE [LARGE SCALE GENOMIC DNA]</scope>
    <source>
        <strain evidence="5 6">DSM 15098</strain>
    </source>
</reference>
<evidence type="ECO:0000256" key="1">
    <source>
        <dbReference type="ARBA" id="ARBA00022723"/>
    </source>
</evidence>
<dbReference type="Proteomes" id="UP000264883">
    <property type="component" value="Chromosome"/>
</dbReference>
<evidence type="ECO:0000313" key="6">
    <source>
        <dbReference type="Proteomes" id="UP000264883"/>
    </source>
</evidence>
<sequence length="645" mass="72929">MASSKQTILQSTFGSIFTVIGQKELEKTIGNNKNLVAVSGRVNNPSIVELKEGMTLRDVINEAGGMINKKPFKCAQLGFPFSTFVSKYKLDAPLDLEVFTKSMYKNIIVLSDDDCIIQFGKYYIEYLLGNMAEGLCPDYEDSRYEIERIWRIFDRISKGKANLRDIYLLRQLGSTLKERIKQDKNITLEIIENFYEEIEEHIEEHKCYAGECPQLTKLRITDKCIGCHACTRVCPVDCISGKIKEKHFIDTDRCTHCGQCTVVCPVSAITEGDNTFKFLRDLSTPGKIVIAQIAPAVRVTIGEAFGYEPGENLEKKLVAALKRLGVDYVFDTSWAADLTIMEEAAELQNRLERYFNGDDSVKLPLLTSCCPSWVKFIEQNYPDMLDVPSTAKSPMQMFATIAKDIWAKEKGYKRDIVTSVAIMPCVAKKYEASRPEFSRGDNYDTDYVITTRELIKILKQSNIDLKELEDEELDNPLSEYSGAGVIFGRTGGVIEAATRTALEKMTGKRIENIEFTSLRGWEGFRSCELNVEDINLKIGVAHGLKEAGKMLDKIRNGEEFYHAIEIMACNGGCIGGGGQPKPKKRKETIIKRGEGLNNIDSNLKIRRSHENESVLKIYEKYLDYPLSAKAHELIHTKYFPKLKKY</sequence>
<gene>
    <name evidence="5" type="ORF">BEN51_03310</name>
</gene>
<dbReference type="Gene3D" id="3.40.950.10">
    <property type="entry name" value="Fe-only Hydrogenase (Larger Subunit), Chain L, domain 3"/>
    <property type="match status" value="1"/>
</dbReference>
<dbReference type="SUPFAM" id="SSF54862">
    <property type="entry name" value="4Fe-4S ferredoxins"/>
    <property type="match status" value="1"/>
</dbReference>
<feature type="domain" description="4Fe-4S ferredoxin-type" evidence="4">
    <location>
        <begin position="216"/>
        <end position="244"/>
    </location>
</feature>
<dbReference type="InterPro" id="IPR036991">
    <property type="entry name" value="Fe_hydrogenase_ssu_sf"/>
</dbReference>
<dbReference type="Gene3D" id="3.10.20.600">
    <property type="match status" value="1"/>
</dbReference>
<dbReference type="RefSeq" id="WP_119864676.1">
    <property type="nucleotide sequence ID" value="NZ_CP016786.1"/>
</dbReference>
<dbReference type="KEGG" id="cia:BEN51_03310"/>
<dbReference type="Gene3D" id="3.30.70.20">
    <property type="match status" value="1"/>
</dbReference>
<dbReference type="Pfam" id="PF02906">
    <property type="entry name" value="Fe_hyd_lg_C"/>
    <property type="match status" value="1"/>
</dbReference>
<dbReference type="PROSITE" id="PS00198">
    <property type="entry name" value="4FE4S_FER_1"/>
    <property type="match status" value="2"/>
</dbReference>
<keyword evidence="6" id="KW-1185">Reference proteome</keyword>
<protein>
    <submittedName>
        <fullName evidence="5">Hydrogenase</fullName>
    </submittedName>
</protein>
<dbReference type="InterPro" id="IPR019554">
    <property type="entry name" value="Soluble_ligand-bd"/>
</dbReference>
<proteinExistence type="predicted"/>
<dbReference type="GO" id="GO:0005506">
    <property type="term" value="F:iron ion binding"/>
    <property type="evidence" value="ECO:0007669"/>
    <property type="project" value="InterPro"/>
</dbReference>
<dbReference type="Gene3D" id="4.10.260.20">
    <property type="entry name" value="Iron hydrogenase, small subunit"/>
    <property type="match status" value="1"/>
</dbReference>
<dbReference type="OrthoDB" id="9805142at2"/>
<dbReference type="InterPro" id="IPR004108">
    <property type="entry name" value="Fe_hydrogenase_lsu_C"/>
</dbReference>
<keyword evidence="2" id="KW-0408">Iron</keyword>
<evidence type="ECO:0000313" key="5">
    <source>
        <dbReference type="EMBL" id="ASW42538.1"/>
    </source>
</evidence>
<dbReference type="InterPro" id="IPR003149">
    <property type="entry name" value="Fe_hydrogenase_ssu"/>
</dbReference>
<organism evidence="5 6">
    <name type="scientific">Clostridium isatidis</name>
    <dbReference type="NCBI Taxonomy" id="182773"/>
    <lineage>
        <taxon>Bacteria</taxon>
        <taxon>Bacillati</taxon>
        <taxon>Bacillota</taxon>
        <taxon>Clostridia</taxon>
        <taxon>Eubacteriales</taxon>
        <taxon>Clostridiaceae</taxon>
        <taxon>Clostridium</taxon>
    </lineage>
</organism>
<dbReference type="Gene3D" id="3.40.50.1780">
    <property type="match status" value="1"/>
</dbReference>
<accession>A0A343JAI0</accession>
<evidence type="ECO:0000259" key="4">
    <source>
        <dbReference type="PROSITE" id="PS51379"/>
    </source>
</evidence>
<dbReference type="InterPro" id="IPR017896">
    <property type="entry name" value="4Fe4S_Fe-S-bd"/>
</dbReference>
<dbReference type="InterPro" id="IPR050340">
    <property type="entry name" value="Cytosolic_Fe-S_CAF"/>
</dbReference>
<dbReference type="PANTHER" id="PTHR11615">
    <property type="entry name" value="NITRATE, FORMATE, IRON DEHYDROGENASE"/>
    <property type="match status" value="1"/>
</dbReference>
<evidence type="ECO:0000256" key="3">
    <source>
        <dbReference type="ARBA" id="ARBA00023014"/>
    </source>
</evidence>
<dbReference type="GO" id="GO:0008901">
    <property type="term" value="F:ferredoxin hydrogenase activity"/>
    <property type="evidence" value="ECO:0007669"/>
    <property type="project" value="InterPro"/>
</dbReference>
<dbReference type="InterPro" id="IPR009016">
    <property type="entry name" value="Fe_hydrogenase"/>
</dbReference>
<dbReference type="NCBIfam" id="TIGR02512">
    <property type="entry name" value="FeFe_hydrog_A"/>
    <property type="match status" value="1"/>
</dbReference>
<dbReference type="PROSITE" id="PS51379">
    <property type="entry name" value="4FE4S_FER_2"/>
    <property type="match status" value="2"/>
</dbReference>
<dbReference type="Pfam" id="PF02256">
    <property type="entry name" value="Fe_hyd_SSU"/>
    <property type="match status" value="1"/>
</dbReference>
<dbReference type="Pfam" id="PF10531">
    <property type="entry name" value="SLBB"/>
    <property type="match status" value="1"/>
</dbReference>
<dbReference type="SMART" id="SM00902">
    <property type="entry name" value="Fe_hyd_SSU"/>
    <property type="match status" value="1"/>
</dbReference>
<evidence type="ECO:0000256" key="2">
    <source>
        <dbReference type="ARBA" id="ARBA00023004"/>
    </source>
</evidence>
<dbReference type="GO" id="GO:0051536">
    <property type="term" value="F:iron-sulfur cluster binding"/>
    <property type="evidence" value="ECO:0007669"/>
    <property type="project" value="UniProtKB-KW"/>
</dbReference>
<dbReference type="InterPro" id="IPR017900">
    <property type="entry name" value="4Fe4S_Fe_S_CS"/>
</dbReference>
<dbReference type="AlphaFoldDB" id="A0A343JAI0"/>
<keyword evidence="1" id="KW-0479">Metal-binding</keyword>
<dbReference type="SUPFAM" id="SSF142984">
    <property type="entry name" value="Nqo1 middle domain-like"/>
    <property type="match status" value="1"/>
</dbReference>
<dbReference type="Pfam" id="PF12838">
    <property type="entry name" value="Fer4_7"/>
    <property type="match status" value="1"/>
</dbReference>